<sequence>MTCITISDVMEEYIQPIRSWSTEIHLEYSGLGHISTVSPVSAVTSLIVSAASLVSYFIYQNLNPWIQQRSLDYSKYEILRTGFLKHLEQLGKLVDEDGKLNIPVIRIYLLKQTDNDRSLTRRELENLVLHVMKTGKLNVNKQLAVSEVMKSFDFNNDEEINVHEFVKGCQKWIEETQTLFRQFDNDNNNEISKTELEQLIRTVKLKGFQRNYKDVIKELFKDFDKDGIYKIDEPEFVDGVEKWVDKAIHVADCSDKTSSIDEFDRIYGAVVMNNVSGLTTLLVVVYAKDLPWDYSAEVLTVFVVCAAVGILVYSRTSYGFSGLAY</sequence>
<dbReference type="PANTHER" id="PTHR31503">
    <property type="entry name" value="VACUOLAR CALCIUM ION TRANSPORTER"/>
    <property type="match status" value="1"/>
</dbReference>
<evidence type="ECO:0000256" key="4">
    <source>
        <dbReference type="SAM" id="Phobius"/>
    </source>
</evidence>
<dbReference type="EMBL" id="JBFOLK010000011">
    <property type="protein sequence ID" value="KAL2475262.1"/>
    <property type="molecule type" value="Genomic_DNA"/>
</dbReference>
<gene>
    <name evidence="6" type="ORF">Adt_35998</name>
</gene>
<dbReference type="InterPro" id="IPR004713">
    <property type="entry name" value="CaH_exchang"/>
</dbReference>
<feature type="transmembrane region" description="Helical" evidence="4">
    <location>
        <begin position="294"/>
        <end position="313"/>
    </location>
</feature>
<reference evidence="7" key="1">
    <citation type="submission" date="2024-07" db="EMBL/GenBank/DDBJ databases">
        <title>Two chromosome-level genome assemblies of Korean endemic species Abeliophyllum distichum and Forsythia ovata (Oleaceae).</title>
        <authorList>
            <person name="Jang H."/>
        </authorList>
    </citation>
    <scope>NUCLEOTIDE SEQUENCE [LARGE SCALE GENOMIC DNA]</scope>
</reference>
<accession>A0ABD1QGC7</accession>
<dbReference type="SUPFAM" id="SSF47473">
    <property type="entry name" value="EF-hand"/>
    <property type="match status" value="1"/>
</dbReference>
<evidence type="ECO:0000256" key="1">
    <source>
        <dbReference type="ARBA" id="ARBA00022449"/>
    </source>
</evidence>
<name>A0ABD1QGC7_9LAMI</name>
<evidence type="ECO:0000256" key="3">
    <source>
        <dbReference type="ARBA" id="ARBA00023065"/>
    </source>
</evidence>
<protein>
    <submittedName>
        <fullName evidence="6">Calcium-binding EF-hand family protein</fullName>
    </submittedName>
</protein>
<dbReference type="SMART" id="SM00054">
    <property type="entry name" value="EFh"/>
    <property type="match status" value="3"/>
</dbReference>
<dbReference type="GO" id="GO:0015297">
    <property type="term" value="F:antiporter activity"/>
    <property type="evidence" value="ECO:0007669"/>
    <property type="project" value="UniProtKB-KW"/>
</dbReference>
<organism evidence="6 7">
    <name type="scientific">Abeliophyllum distichum</name>
    <dbReference type="NCBI Taxonomy" id="126358"/>
    <lineage>
        <taxon>Eukaryota</taxon>
        <taxon>Viridiplantae</taxon>
        <taxon>Streptophyta</taxon>
        <taxon>Embryophyta</taxon>
        <taxon>Tracheophyta</taxon>
        <taxon>Spermatophyta</taxon>
        <taxon>Magnoliopsida</taxon>
        <taxon>eudicotyledons</taxon>
        <taxon>Gunneridae</taxon>
        <taxon>Pentapetalae</taxon>
        <taxon>asterids</taxon>
        <taxon>lamiids</taxon>
        <taxon>Lamiales</taxon>
        <taxon>Oleaceae</taxon>
        <taxon>Forsythieae</taxon>
        <taxon>Abeliophyllum</taxon>
    </lineage>
</organism>
<evidence type="ECO:0000256" key="2">
    <source>
        <dbReference type="ARBA" id="ARBA00022837"/>
    </source>
</evidence>
<feature type="transmembrane region" description="Helical" evidence="4">
    <location>
        <begin position="266"/>
        <end position="288"/>
    </location>
</feature>
<keyword evidence="1" id="KW-0050">Antiport</keyword>
<feature type="domain" description="EF-hand" evidence="5">
    <location>
        <begin position="171"/>
        <end position="206"/>
    </location>
</feature>
<dbReference type="AlphaFoldDB" id="A0ABD1QGC7"/>
<dbReference type="Pfam" id="PF13499">
    <property type="entry name" value="EF-hand_7"/>
    <property type="match status" value="1"/>
</dbReference>
<dbReference type="Gene3D" id="1.10.238.10">
    <property type="entry name" value="EF-hand"/>
    <property type="match status" value="1"/>
</dbReference>
<dbReference type="InterPro" id="IPR002048">
    <property type="entry name" value="EF_hand_dom"/>
</dbReference>
<dbReference type="PANTHER" id="PTHR31503:SF85">
    <property type="entry name" value="CALCIUM-BINDING EF-HAND FAMILY PROTEIN"/>
    <property type="match status" value="1"/>
</dbReference>
<dbReference type="GO" id="GO:0070588">
    <property type="term" value="P:calcium ion transmembrane transport"/>
    <property type="evidence" value="ECO:0007669"/>
    <property type="project" value="UniProtKB-ARBA"/>
</dbReference>
<evidence type="ECO:0000313" key="7">
    <source>
        <dbReference type="Proteomes" id="UP001604336"/>
    </source>
</evidence>
<comment type="caution">
    <text evidence="6">The sequence shown here is derived from an EMBL/GenBank/DDBJ whole genome shotgun (WGS) entry which is preliminary data.</text>
</comment>
<keyword evidence="4" id="KW-0472">Membrane</keyword>
<keyword evidence="3" id="KW-0406">Ion transport</keyword>
<dbReference type="InterPro" id="IPR011992">
    <property type="entry name" value="EF-hand-dom_pair"/>
</dbReference>
<evidence type="ECO:0000313" key="6">
    <source>
        <dbReference type="EMBL" id="KAL2475262.1"/>
    </source>
</evidence>
<keyword evidence="4" id="KW-1133">Transmembrane helix</keyword>
<feature type="transmembrane region" description="Helical" evidence="4">
    <location>
        <begin position="40"/>
        <end position="59"/>
    </location>
</feature>
<keyword evidence="2" id="KW-0106">Calcium</keyword>
<proteinExistence type="predicted"/>
<dbReference type="InterPro" id="IPR018247">
    <property type="entry name" value="EF_Hand_1_Ca_BS"/>
</dbReference>
<dbReference type="PROSITE" id="PS50222">
    <property type="entry name" value="EF_HAND_2"/>
    <property type="match status" value="2"/>
</dbReference>
<dbReference type="Proteomes" id="UP001604336">
    <property type="component" value="Unassembled WGS sequence"/>
</dbReference>
<evidence type="ECO:0000259" key="5">
    <source>
        <dbReference type="PROSITE" id="PS50222"/>
    </source>
</evidence>
<feature type="domain" description="EF-hand" evidence="5">
    <location>
        <begin position="211"/>
        <end position="246"/>
    </location>
</feature>
<keyword evidence="4" id="KW-0812">Transmembrane</keyword>
<keyword evidence="1" id="KW-0813">Transport</keyword>
<dbReference type="PROSITE" id="PS00018">
    <property type="entry name" value="EF_HAND_1"/>
    <property type="match status" value="1"/>
</dbReference>
<keyword evidence="7" id="KW-1185">Reference proteome</keyword>